<protein>
    <recommendedName>
        <fullName evidence="2">Antitoxin</fullName>
    </recommendedName>
</protein>
<accession>A0A7I7RCU9</accession>
<organism evidence="3 4">
    <name type="scientific">Mycolicibacterium celeriflavum</name>
    <name type="common">Mycobacterium celeriflavum</name>
    <dbReference type="NCBI Taxonomy" id="1249101"/>
    <lineage>
        <taxon>Bacteria</taxon>
        <taxon>Bacillati</taxon>
        <taxon>Actinomycetota</taxon>
        <taxon>Actinomycetes</taxon>
        <taxon>Mycobacteriales</taxon>
        <taxon>Mycobacteriaceae</taxon>
        <taxon>Mycolicibacterium</taxon>
    </lineage>
</organism>
<evidence type="ECO:0000313" key="4">
    <source>
        <dbReference type="Proteomes" id="UP000466431"/>
    </source>
</evidence>
<dbReference type="KEGG" id="mcee:MCEL_06530"/>
<dbReference type="Proteomes" id="UP000466431">
    <property type="component" value="Chromosome"/>
</dbReference>
<gene>
    <name evidence="3" type="primary">relf</name>
    <name evidence="3" type="ORF">MCEL_06530</name>
</gene>
<dbReference type="PANTHER" id="PTHR33713:SF10">
    <property type="entry name" value="ANTITOXIN YAFN"/>
    <property type="match status" value="1"/>
</dbReference>
<proteinExistence type="inferred from homology"/>
<dbReference type="AlphaFoldDB" id="A0A7I7RCU9"/>
<dbReference type="Gene3D" id="1.10.1220.170">
    <property type="match status" value="1"/>
</dbReference>
<evidence type="ECO:0000313" key="3">
    <source>
        <dbReference type="EMBL" id="BBY42358.1"/>
    </source>
</evidence>
<sequence>MGRMRSIPLGEAKDKLSALVDDAEATHDIITITKHGRPAAVLMSADDLESLQETVYWLSQPGIRDTIVAAEREYAEGSTVDGDALRDEFGLPPR</sequence>
<dbReference type="PANTHER" id="PTHR33713">
    <property type="entry name" value="ANTITOXIN YAFN-RELATED"/>
    <property type="match status" value="1"/>
</dbReference>
<dbReference type="Pfam" id="PF02604">
    <property type="entry name" value="PhdYeFM_antitox"/>
    <property type="match status" value="1"/>
</dbReference>
<keyword evidence="4" id="KW-1185">Reference proteome</keyword>
<evidence type="ECO:0000256" key="1">
    <source>
        <dbReference type="ARBA" id="ARBA00009981"/>
    </source>
</evidence>
<comment type="function">
    <text evidence="2">Antitoxin component of a type II toxin-antitoxin (TA) system.</text>
</comment>
<comment type="similarity">
    <text evidence="1 2">Belongs to the phD/YefM antitoxin family.</text>
</comment>
<dbReference type="EMBL" id="AP022591">
    <property type="protein sequence ID" value="BBY42358.1"/>
    <property type="molecule type" value="Genomic_DNA"/>
</dbReference>
<name>A0A7I7RCU9_MYCCF</name>
<evidence type="ECO:0000256" key="2">
    <source>
        <dbReference type="RuleBase" id="RU362080"/>
    </source>
</evidence>
<dbReference type="InterPro" id="IPR036165">
    <property type="entry name" value="YefM-like_sf"/>
</dbReference>
<dbReference type="SUPFAM" id="SSF143120">
    <property type="entry name" value="YefM-like"/>
    <property type="match status" value="1"/>
</dbReference>
<dbReference type="Gene3D" id="3.40.1620.10">
    <property type="entry name" value="YefM-like domain"/>
    <property type="match status" value="1"/>
</dbReference>
<dbReference type="InterPro" id="IPR051405">
    <property type="entry name" value="phD/YefM_antitoxin"/>
</dbReference>
<dbReference type="InterPro" id="IPR006442">
    <property type="entry name" value="Antitoxin_Phd/YefM"/>
</dbReference>
<reference evidence="3 4" key="1">
    <citation type="journal article" date="2019" name="Emerg. Microbes Infect.">
        <title>Comprehensive subspecies identification of 175 nontuberculous mycobacteria species based on 7547 genomic profiles.</title>
        <authorList>
            <person name="Matsumoto Y."/>
            <person name="Kinjo T."/>
            <person name="Motooka D."/>
            <person name="Nabeya D."/>
            <person name="Jung N."/>
            <person name="Uechi K."/>
            <person name="Horii T."/>
            <person name="Iida T."/>
            <person name="Fujita J."/>
            <person name="Nakamura S."/>
        </authorList>
    </citation>
    <scope>NUCLEOTIDE SEQUENCE [LARGE SCALE GENOMIC DNA]</scope>
    <source>
        <strain evidence="3 4">JCM 18439</strain>
    </source>
</reference>
<dbReference type="NCBIfam" id="TIGR01552">
    <property type="entry name" value="phd_fam"/>
    <property type="match status" value="1"/>
</dbReference>